<dbReference type="PANTHER" id="PTHR36837:SF4">
    <property type="entry name" value="BLR0908 PROTEIN"/>
    <property type="match status" value="1"/>
</dbReference>
<feature type="domain" description="PHB de-polymerase C-terminal" evidence="1">
    <location>
        <begin position="204"/>
        <end position="404"/>
    </location>
</feature>
<organism evidence="2 3">
    <name type="scientific">Limoniibacter endophyticus</name>
    <dbReference type="NCBI Taxonomy" id="1565040"/>
    <lineage>
        <taxon>Bacteria</taxon>
        <taxon>Pseudomonadati</taxon>
        <taxon>Pseudomonadota</taxon>
        <taxon>Alphaproteobacteria</taxon>
        <taxon>Hyphomicrobiales</taxon>
        <taxon>Bartonellaceae</taxon>
        <taxon>Limoniibacter</taxon>
    </lineage>
</organism>
<dbReference type="AlphaFoldDB" id="A0A8J3DK07"/>
<sequence>MYYRVFALSQSVLQPFRAYAETARAFYSDPANPLSETLFGRSMVAGAELFERSTRRYDKPAFDIAEVTVGGQAFAVEQTTVWQKPFCHLRHFVCKGREHPAPRLLIVAPMSGHHATLLRGTVEDMLPYADVFITDWIDARQVPLSAGRFGLDEYIDYVIDILSFLGKDTHVLAVCQPSVPVLAAVAVMEARNEPASPRSMTLIGGPIDPRVNPTAVNKLAQERGTEWFAENVVMDVPGGEPGAGRAVYPGFLQLAGFVGMNFDRHLHAHQDFFRHLVQGDEDGAEKHRRFYDEYMAVMDLSAEFYLETVDAVFVRHLLPKGEMTYRGNRVDPAAIRRCALLTIEGEKDDISGVGQTRAAHELCVNIPPHRQHYHLQAEAGHYGVFNGSRFRREIAPLISEFLQTNP</sequence>
<comment type="caution">
    <text evidence="2">The sequence shown here is derived from an EMBL/GenBank/DDBJ whole genome shotgun (WGS) entry which is preliminary data.</text>
</comment>
<dbReference type="EMBL" id="BMZO01000012">
    <property type="protein sequence ID" value="GHC80317.1"/>
    <property type="molecule type" value="Genomic_DNA"/>
</dbReference>
<dbReference type="PIRSF" id="PIRSF020818">
    <property type="entry name" value="PHB_depoly_PhaZ"/>
    <property type="match status" value="1"/>
</dbReference>
<dbReference type="NCBIfam" id="TIGR01849">
    <property type="entry name" value="PHB_depoly_PhaZ"/>
    <property type="match status" value="1"/>
</dbReference>
<accession>A0A8J3DK07</accession>
<dbReference type="PANTHER" id="PTHR36837">
    <property type="entry name" value="POLY(3-HYDROXYALKANOATE) POLYMERASE SUBUNIT PHAC"/>
    <property type="match status" value="1"/>
</dbReference>
<dbReference type="Pfam" id="PF06850">
    <property type="entry name" value="PHB_depo_C"/>
    <property type="match status" value="1"/>
</dbReference>
<evidence type="ECO:0000313" key="3">
    <source>
        <dbReference type="Proteomes" id="UP000641137"/>
    </source>
</evidence>
<dbReference type="InterPro" id="IPR029058">
    <property type="entry name" value="AB_hydrolase_fold"/>
</dbReference>
<dbReference type="SUPFAM" id="SSF53474">
    <property type="entry name" value="alpha/beta-Hydrolases"/>
    <property type="match status" value="1"/>
</dbReference>
<gene>
    <name evidence="2" type="ORF">GCM10010136_33340</name>
</gene>
<dbReference type="InterPro" id="IPR051321">
    <property type="entry name" value="PHA/PHB_synthase"/>
</dbReference>
<keyword evidence="3" id="KW-1185">Reference proteome</keyword>
<evidence type="ECO:0000313" key="2">
    <source>
        <dbReference type="EMBL" id="GHC80317.1"/>
    </source>
</evidence>
<name>A0A8J3DK07_9HYPH</name>
<evidence type="ECO:0000259" key="1">
    <source>
        <dbReference type="Pfam" id="PF06850"/>
    </source>
</evidence>
<reference evidence="2" key="2">
    <citation type="submission" date="2020-09" db="EMBL/GenBank/DDBJ databases">
        <authorList>
            <person name="Sun Q."/>
            <person name="Kim S."/>
        </authorList>
    </citation>
    <scope>NUCLEOTIDE SEQUENCE</scope>
    <source>
        <strain evidence="2">KCTC 42097</strain>
    </source>
</reference>
<proteinExistence type="predicted"/>
<dbReference type="InterPro" id="IPR010915">
    <property type="entry name" value="PHB_depoly_PhaZ"/>
</dbReference>
<protein>
    <submittedName>
        <fullName evidence="2">Esterase</fullName>
    </submittedName>
</protein>
<dbReference type="InterPro" id="IPR009656">
    <property type="entry name" value="PHB_depo_C"/>
</dbReference>
<dbReference type="RefSeq" id="WP_189492841.1">
    <property type="nucleotide sequence ID" value="NZ_BMZO01000012.1"/>
</dbReference>
<reference evidence="2" key="1">
    <citation type="journal article" date="2014" name="Int. J. Syst. Evol. Microbiol.">
        <title>Complete genome sequence of Corynebacterium casei LMG S-19264T (=DSM 44701T), isolated from a smear-ripened cheese.</title>
        <authorList>
            <consortium name="US DOE Joint Genome Institute (JGI-PGF)"/>
            <person name="Walter F."/>
            <person name="Albersmeier A."/>
            <person name="Kalinowski J."/>
            <person name="Ruckert C."/>
        </authorList>
    </citation>
    <scope>NUCLEOTIDE SEQUENCE</scope>
    <source>
        <strain evidence="2">KCTC 42097</strain>
    </source>
</reference>
<dbReference type="Proteomes" id="UP000641137">
    <property type="component" value="Unassembled WGS sequence"/>
</dbReference>